<gene>
    <name evidence="1" type="ORF">QAD02_010864</name>
</gene>
<evidence type="ECO:0000313" key="2">
    <source>
        <dbReference type="Proteomes" id="UP001239111"/>
    </source>
</evidence>
<sequence>MKFNRKGNRDKHVEAHSLDIPFGLESELDLEIHSSAHAPQEEHRDSASIGLGRSGTVNENGQAIRSQNNERVNPGSSNQPETHNDQKICKPSLVCQFCNKKFPSSRILLRHVENRLCLRTFNCTVCDMVFKNKNNLKLHENIHRNGNSNPCPTCGKCYNRRNNNKSQRICLCSKARDDSSVNTDTGPSTGQNEEQHYRGYEDSCQESETSTLRPGNSGSIDVLSRVLETDPAVVACNAETRRQIDSVIDEICSSFYRKNSSE</sequence>
<dbReference type="Proteomes" id="UP001239111">
    <property type="component" value="Chromosome 2"/>
</dbReference>
<reference evidence="1" key="1">
    <citation type="submission" date="2023-04" db="EMBL/GenBank/DDBJ databases">
        <title>A chromosome-level genome assembly of the parasitoid wasp Eretmocerus hayati.</title>
        <authorList>
            <person name="Zhong Y."/>
            <person name="Liu S."/>
            <person name="Liu Y."/>
        </authorList>
    </citation>
    <scope>NUCLEOTIDE SEQUENCE</scope>
    <source>
        <strain evidence="1">ZJU_SS_LIU_2023</strain>
    </source>
</reference>
<evidence type="ECO:0000313" key="1">
    <source>
        <dbReference type="EMBL" id="KAJ8675078.1"/>
    </source>
</evidence>
<protein>
    <submittedName>
        <fullName evidence="1">Uncharacterized protein</fullName>
    </submittedName>
</protein>
<accession>A0ACC2NW42</accession>
<name>A0ACC2NW42_9HYME</name>
<comment type="caution">
    <text evidence="1">The sequence shown here is derived from an EMBL/GenBank/DDBJ whole genome shotgun (WGS) entry which is preliminary data.</text>
</comment>
<proteinExistence type="predicted"/>
<keyword evidence="2" id="KW-1185">Reference proteome</keyword>
<dbReference type="EMBL" id="CM056742">
    <property type="protein sequence ID" value="KAJ8675078.1"/>
    <property type="molecule type" value="Genomic_DNA"/>
</dbReference>
<organism evidence="1 2">
    <name type="scientific">Eretmocerus hayati</name>
    <dbReference type="NCBI Taxonomy" id="131215"/>
    <lineage>
        <taxon>Eukaryota</taxon>
        <taxon>Metazoa</taxon>
        <taxon>Ecdysozoa</taxon>
        <taxon>Arthropoda</taxon>
        <taxon>Hexapoda</taxon>
        <taxon>Insecta</taxon>
        <taxon>Pterygota</taxon>
        <taxon>Neoptera</taxon>
        <taxon>Endopterygota</taxon>
        <taxon>Hymenoptera</taxon>
        <taxon>Apocrita</taxon>
        <taxon>Proctotrupomorpha</taxon>
        <taxon>Chalcidoidea</taxon>
        <taxon>Aphelinidae</taxon>
        <taxon>Aphelininae</taxon>
        <taxon>Eretmocerus</taxon>
    </lineage>
</organism>